<gene>
    <name evidence="1" type="ORF">OCBIM_22000972mg</name>
</gene>
<dbReference type="PANTHER" id="PTHR45913">
    <property type="entry name" value="EPM2A-INTERACTING PROTEIN 1"/>
    <property type="match status" value="1"/>
</dbReference>
<dbReference type="EMBL" id="KQ424141">
    <property type="protein sequence ID" value="KOF71525.1"/>
    <property type="molecule type" value="Genomic_DNA"/>
</dbReference>
<reference evidence="1" key="1">
    <citation type="submission" date="2015-07" db="EMBL/GenBank/DDBJ databases">
        <title>MeaNS - Measles Nucleotide Surveillance Program.</title>
        <authorList>
            <person name="Tran T."/>
            <person name="Druce J."/>
        </authorList>
    </citation>
    <scope>NUCLEOTIDE SEQUENCE</scope>
    <source>
        <strain evidence="1">UCB-OBI-ISO-001</strain>
        <tissue evidence="1">Gonad</tissue>
    </source>
</reference>
<proteinExistence type="predicted"/>
<organism evidence="1">
    <name type="scientific">Octopus bimaculoides</name>
    <name type="common">California two-spotted octopus</name>
    <dbReference type="NCBI Taxonomy" id="37653"/>
    <lineage>
        <taxon>Eukaryota</taxon>
        <taxon>Metazoa</taxon>
        <taxon>Spiralia</taxon>
        <taxon>Lophotrochozoa</taxon>
        <taxon>Mollusca</taxon>
        <taxon>Cephalopoda</taxon>
        <taxon>Coleoidea</taxon>
        <taxon>Octopodiformes</taxon>
        <taxon>Octopoda</taxon>
        <taxon>Incirrata</taxon>
        <taxon>Octopodidae</taxon>
        <taxon>Octopus</taxon>
    </lineage>
</organism>
<evidence type="ECO:0000313" key="1">
    <source>
        <dbReference type="EMBL" id="KOF71525.1"/>
    </source>
</evidence>
<dbReference type="SUPFAM" id="SSF53098">
    <property type="entry name" value="Ribonuclease H-like"/>
    <property type="match status" value="1"/>
</dbReference>
<protein>
    <submittedName>
        <fullName evidence="1">Uncharacterized protein</fullName>
    </submittedName>
</protein>
<dbReference type="AlphaFoldDB" id="A0A0L8G4L0"/>
<dbReference type="OrthoDB" id="6137485at2759"/>
<accession>A0A0L8G4L0</accession>
<dbReference type="STRING" id="37653.A0A0L8G4L0"/>
<sequence>MNASEKAQVASIEIAEMIALQTKSHTLTESIILPACRKMVKTMLRDEAEQEISKIPLSNNTIQRRIMDLSADIEENVQNKLQNSEFALQVDESTGINNKAQFLTFIRFIGGNQIINQFFCCEEMPLTTRSQDIFDILSAYLKKWNLSWNSRVGICTDGAPSMICSIKGFVSLIQQRNPNVILELKQVVEMVNYIKSRPLKGCLFEQICIDMVLRLIHELQKNCLHFFKEVKHERLLEYLQFSKLEYLTEIFAQLNSVNTIMQSRNENILTSTDKLVSFGKIELVVKRERLRCVEEELRVCLSQISPNIENLSKKHQAHVFY</sequence>
<dbReference type="PANTHER" id="PTHR45913:SF19">
    <property type="entry name" value="LOW QUALITY PROTEIN: ZINC FINGER BED DOMAIN-CONTAINING PROTEIN 5-LIKE"/>
    <property type="match status" value="1"/>
</dbReference>
<name>A0A0L8G4L0_OCTBM</name>
<dbReference type="InterPro" id="IPR012337">
    <property type="entry name" value="RNaseH-like_sf"/>
</dbReference>